<dbReference type="Gene3D" id="2.60.40.150">
    <property type="entry name" value="C2 domain"/>
    <property type="match status" value="3"/>
</dbReference>
<keyword evidence="7" id="KW-1185">Reference proteome</keyword>
<evidence type="ECO:0000256" key="4">
    <source>
        <dbReference type="SAM" id="Phobius"/>
    </source>
</evidence>
<reference evidence="6" key="1">
    <citation type="journal article" date="2023" name="G3 (Bethesda)">
        <title>Whole genome assemblies of Zophobas morio and Tenebrio molitor.</title>
        <authorList>
            <person name="Kaur S."/>
            <person name="Stinson S.A."/>
            <person name="diCenzo G.C."/>
        </authorList>
    </citation>
    <scope>NUCLEOTIDE SEQUENCE</scope>
    <source>
        <strain evidence="6">QUZm001</strain>
    </source>
</reference>
<protein>
    <recommendedName>
        <fullName evidence="5">C2 domain-containing protein</fullName>
    </recommendedName>
</protein>
<dbReference type="PROSITE" id="PS50004">
    <property type="entry name" value="C2"/>
    <property type="match status" value="3"/>
</dbReference>
<evidence type="ECO:0000313" key="7">
    <source>
        <dbReference type="Proteomes" id="UP001168821"/>
    </source>
</evidence>
<dbReference type="Pfam" id="PF00168">
    <property type="entry name" value="C2"/>
    <property type="match status" value="3"/>
</dbReference>
<feature type="region of interest" description="Disordered" evidence="3">
    <location>
        <begin position="1"/>
        <end position="160"/>
    </location>
</feature>
<dbReference type="GO" id="GO:0005509">
    <property type="term" value="F:calcium ion binding"/>
    <property type="evidence" value="ECO:0007669"/>
    <property type="project" value="TreeGrafter"/>
</dbReference>
<dbReference type="FunFam" id="2.60.40.150:FF:000174">
    <property type="entry name" value="Multiple C2 domains, transmembrane 2a"/>
    <property type="match status" value="1"/>
</dbReference>
<dbReference type="SUPFAM" id="SSF49562">
    <property type="entry name" value="C2 domain (Calcium/lipid-binding domain, CaLB)"/>
    <property type="match status" value="3"/>
</dbReference>
<dbReference type="CDD" id="cd08376">
    <property type="entry name" value="C2B_MCTP_PRT"/>
    <property type="match status" value="1"/>
</dbReference>
<dbReference type="FunFam" id="2.60.40.150:FF:000167">
    <property type="entry name" value="Multiple C2 domains, transmembrane 2a"/>
    <property type="match status" value="1"/>
</dbReference>
<gene>
    <name evidence="6" type="ORF">Zmor_019185</name>
</gene>
<feature type="compositionally biased region" description="Basic residues" evidence="3">
    <location>
        <begin position="79"/>
        <end position="92"/>
    </location>
</feature>
<feature type="domain" description="C2" evidence="5">
    <location>
        <begin position="471"/>
        <end position="594"/>
    </location>
</feature>
<dbReference type="PANTHER" id="PTHR45911:SF4">
    <property type="entry name" value="MULTIPLE C2 AND TRANSMEMBRANE DOMAIN-CONTAINING PROTEIN"/>
    <property type="match status" value="1"/>
</dbReference>
<organism evidence="6 7">
    <name type="scientific">Zophobas morio</name>
    <dbReference type="NCBI Taxonomy" id="2755281"/>
    <lineage>
        <taxon>Eukaryota</taxon>
        <taxon>Metazoa</taxon>
        <taxon>Ecdysozoa</taxon>
        <taxon>Arthropoda</taxon>
        <taxon>Hexapoda</taxon>
        <taxon>Insecta</taxon>
        <taxon>Pterygota</taxon>
        <taxon>Neoptera</taxon>
        <taxon>Endopterygota</taxon>
        <taxon>Coleoptera</taxon>
        <taxon>Polyphaga</taxon>
        <taxon>Cucujiformia</taxon>
        <taxon>Tenebrionidae</taxon>
        <taxon>Zophobas</taxon>
    </lineage>
</organism>
<dbReference type="CDD" id="cd04042">
    <property type="entry name" value="C2A_MCTP_PRT"/>
    <property type="match status" value="1"/>
</dbReference>
<feature type="transmembrane region" description="Helical" evidence="4">
    <location>
        <begin position="681"/>
        <end position="706"/>
    </location>
</feature>
<dbReference type="Proteomes" id="UP001168821">
    <property type="component" value="Unassembled WGS sequence"/>
</dbReference>
<dbReference type="CDD" id="cd08377">
    <property type="entry name" value="C2C_MCTP_PRT"/>
    <property type="match status" value="1"/>
</dbReference>
<dbReference type="Pfam" id="PF06398">
    <property type="entry name" value="Pex24p"/>
    <property type="match status" value="1"/>
</dbReference>
<dbReference type="GO" id="GO:0046928">
    <property type="term" value="P:regulation of neurotransmitter secretion"/>
    <property type="evidence" value="ECO:0007669"/>
    <property type="project" value="TreeGrafter"/>
</dbReference>
<dbReference type="InterPro" id="IPR000008">
    <property type="entry name" value="C2_dom"/>
</dbReference>
<sequence length="897" mass="103027">MIPSKHCDSPSKRALETCEFNNMSKTPTMGARHLSKSTSELSSPREMPETRPRSAAPPETSHLSVYQKAHSFFAQLKSRWGHSKRERRHKSPGRQDSTDYAADLSSDHSTPSTQSPRHRLHARTDSPLSRPCGGGAGGGDTSSPSGSPRPRAPTPSAVAGLDLIPLSSNDEITRRREAALRQHSFFQLRVHLRKGNGLVAMDKNGLSDPYVKFKSGGRLIYKSRTVYRDLNPIWDESFTVPIEDPFIPIQIKVFDYDWGLQDDFMGAASLDLTAFDLGRPVDVTLTLQDPDRSEAALGDITLTVTLYPKSQEDKEQYYQKNSRIADVNKRLKSQIWSSVVTIALVEGKNLLACDPETGTSDPYVKFRLGNEKYKSRIVWRSLNPRWLEQFDLHLYDDGDQQLEITVWDKDRSRDDFIGRCVIDLTRLERERTHSLWQELEDGAGSLHLLLTISGTTASETISDLTTYEENPREKELTMSRYLWHRTFHNVKDVGHLTVKVYRATGLAAADLGGKSDPFCVLELGNARLQTQTEYKTLQPCWQKIFTFNVKDINNVLDVTVFDEDRDHKVEFLGRVIIPLLRIRNGEKRWYALKDRKLRSRAKGSNPQILLEMNLVWNPIRACIRTLNPKEEKYMQSEVKFKRQVFVRNVLRLKVFIMYFYEFGKIFQNCFEWESKIQSFAALVVFLVLCYYFQPWMLPIVGLLIFLKQYIVKALAGPNSIPWDETADSDIEDDEDEDKEKEEKKSLKERLQAIQEVTQGVQNAIGRIASLLEAVKNTFNFTVPYLSWIAITLLLAGTIVLYLIPIRYLLMLWGTNKFFRRILRPHSVPNNEVLDLLSRVPDDEMLMCLKLLATALSTPWGQLTVFEWYLQLDYKDLKILMCAETDRRRDPKKKHKAS</sequence>
<comment type="caution">
    <text evidence="6">The sequence shown here is derived from an EMBL/GenBank/DDBJ whole genome shotgun (WGS) entry which is preliminary data.</text>
</comment>
<dbReference type="EMBL" id="JALNTZ010000006">
    <property type="protein sequence ID" value="KAJ3647301.1"/>
    <property type="molecule type" value="Genomic_DNA"/>
</dbReference>
<feature type="domain" description="C2" evidence="5">
    <location>
        <begin position="166"/>
        <end position="285"/>
    </location>
</feature>
<feature type="compositionally biased region" description="Basic and acidic residues" evidence="3">
    <location>
        <begin position="1"/>
        <end position="16"/>
    </location>
</feature>
<dbReference type="GO" id="GO:0030672">
    <property type="term" value="C:synaptic vesicle membrane"/>
    <property type="evidence" value="ECO:0007669"/>
    <property type="project" value="TreeGrafter"/>
</dbReference>
<evidence type="ECO:0000256" key="2">
    <source>
        <dbReference type="ARBA" id="ARBA00022837"/>
    </source>
</evidence>
<dbReference type="InterPro" id="IPR035892">
    <property type="entry name" value="C2_domain_sf"/>
</dbReference>
<evidence type="ECO:0000256" key="3">
    <source>
        <dbReference type="SAM" id="MobiDB-lite"/>
    </source>
</evidence>
<dbReference type="PRINTS" id="PR00360">
    <property type="entry name" value="C2DOMAIN"/>
</dbReference>
<keyword evidence="2" id="KW-0106">Calcium</keyword>
<keyword evidence="4" id="KW-0472">Membrane</keyword>
<evidence type="ECO:0000259" key="5">
    <source>
        <dbReference type="PROSITE" id="PS50004"/>
    </source>
</evidence>
<feature type="domain" description="C2" evidence="5">
    <location>
        <begin position="320"/>
        <end position="437"/>
    </location>
</feature>
<keyword evidence="4" id="KW-0812">Transmembrane</keyword>
<name>A0AA38M8G1_9CUCU</name>
<keyword evidence="1" id="KW-0479">Metal-binding</keyword>
<feature type="transmembrane region" description="Helical" evidence="4">
    <location>
        <begin position="784"/>
        <end position="809"/>
    </location>
</feature>
<feature type="compositionally biased region" description="Low complexity" evidence="3">
    <location>
        <begin position="141"/>
        <end position="157"/>
    </location>
</feature>
<dbReference type="PANTHER" id="PTHR45911">
    <property type="entry name" value="C2 DOMAIN-CONTAINING PROTEIN"/>
    <property type="match status" value="1"/>
</dbReference>
<dbReference type="InterPro" id="IPR010482">
    <property type="entry name" value="TECPR1-like_DysF"/>
</dbReference>
<evidence type="ECO:0000256" key="1">
    <source>
        <dbReference type="ARBA" id="ARBA00022723"/>
    </source>
</evidence>
<accession>A0AA38M8G1</accession>
<proteinExistence type="predicted"/>
<dbReference type="AlphaFoldDB" id="A0AA38M8G1"/>
<keyword evidence="4" id="KW-1133">Transmembrane helix</keyword>
<dbReference type="SMART" id="SM00239">
    <property type="entry name" value="C2"/>
    <property type="match status" value="3"/>
</dbReference>
<evidence type="ECO:0000313" key="6">
    <source>
        <dbReference type="EMBL" id="KAJ3647301.1"/>
    </source>
</evidence>